<dbReference type="AlphaFoldDB" id="A0A6P1GE92"/>
<dbReference type="Proteomes" id="UP000464086">
    <property type="component" value="Chromosome"/>
</dbReference>
<accession>A0A6P1GE92</accession>
<evidence type="ECO:0000313" key="2">
    <source>
        <dbReference type="Proteomes" id="UP000464086"/>
    </source>
</evidence>
<protein>
    <submittedName>
        <fullName evidence="1">Uncharacterized protein</fullName>
    </submittedName>
</protein>
<dbReference type="RefSeq" id="WP_159366040.1">
    <property type="nucleotide sequence ID" value="NZ_CP047218.1"/>
</dbReference>
<reference evidence="1 2" key="1">
    <citation type="submission" date="2019-12" db="EMBL/GenBank/DDBJ databases">
        <title>Functional and genomic insights into the Sphingobium yanoikuyae YC-JY1, a bacterium efficiently degrading bisphenol A.</title>
        <authorList>
            <person name="Jia Y."/>
            <person name="Li X."/>
            <person name="Wang J."/>
            <person name="Eltoukhy A."/>
            <person name="Lamraoui I."/>
            <person name="Yan Y."/>
        </authorList>
    </citation>
    <scope>NUCLEOTIDE SEQUENCE [LARGE SCALE GENOMIC DNA]</scope>
    <source>
        <strain evidence="1 2">YC-JY1</strain>
    </source>
</reference>
<gene>
    <name evidence="1" type="ORF">GS397_06990</name>
</gene>
<name>A0A6P1GE92_SPHYA</name>
<evidence type="ECO:0000313" key="1">
    <source>
        <dbReference type="EMBL" id="QHD66815.1"/>
    </source>
</evidence>
<organism evidence="1 2">
    <name type="scientific">Sphingobium yanoikuyae</name>
    <name type="common">Sphingomonas yanoikuyae</name>
    <dbReference type="NCBI Taxonomy" id="13690"/>
    <lineage>
        <taxon>Bacteria</taxon>
        <taxon>Pseudomonadati</taxon>
        <taxon>Pseudomonadota</taxon>
        <taxon>Alphaproteobacteria</taxon>
        <taxon>Sphingomonadales</taxon>
        <taxon>Sphingomonadaceae</taxon>
        <taxon>Sphingobium</taxon>
    </lineage>
</organism>
<dbReference type="EMBL" id="CP047218">
    <property type="protein sequence ID" value="QHD66815.1"/>
    <property type="molecule type" value="Genomic_DNA"/>
</dbReference>
<proteinExistence type="predicted"/>
<sequence length="196" mass="21978">MNSKLNVSPRLYAYLVSWHETSTTKQREAGSVVNLPFQDFFDLFTARQLKTLEEAIAANRIRYLMDVKNPYALVLSWKSYAAKSLNVMDKTTATICSRMKSRQINLPQKGDTLREDHKEAIAKKLTGVAKTEEHRANMSLAQKGSKKAGWTEERKAERRKLIADKKAAADVVRKSAEDAAWAQLEAMKSGGEQAGS</sequence>